<dbReference type="KEGG" id="nps:KRR39_13980"/>
<name>A0A975SVK2_9ACTN</name>
<reference evidence="5" key="1">
    <citation type="submission" date="2021-06" db="EMBL/GenBank/DDBJ databases">
        <title>Complete genome sequence of Nocardioides sp. G188.</title>
        <authorList>
            <person name="Im W.-T."/>
        </authorList>
    </citation>
    <scope>NUCLEOTIDE SEQUENCE</scope>
    <source>
        <strain evidence="5">G188</strain>
    </source>
</reference>
<dbReference type="InterPro" id="IPR000873">
    <property type="entry name" value="AMP-dep_synth/lig_dom"/>
</dbReference>
<dbReference type="PANTHER" id="PTHR43201">
    <property type="entry name" value="ACYL-COA SYNTHETASE"/>
    <property type="match status" value="1"/>
</dbReference>
<dbReference type="EC" id="6.2.1.3" evidence="5"/>
<evidence type="ECO:0000259" key="4">
    <source>
        <dbReference type="Pfam" id="PF13193"/>
    </source>
</evidence>
<keyword evidence="6" id="KW-1185">Reference proteome</keyword>
<evidence type="ECO:0000256" key="1">
    <source>
        <dbReference type="ARBA" id="ARBA00006432"/>
    </source>
</evidence>
<gene>
    <name evidence="5" type="ORF">KRR39_13980</name>
</gene>
<dbReference type="FunFam" id="3.30.300.30:FF:000008">
    <property type="entry name" value="2,3-dihydroxybenzoate-AMP ligase"/>
    <property type="match status" value="1"/>
</dbReference>
<sequence length="515" mass="55381">MRQVPPLSRMFTELAAGRRDHPALVGATRTVTYGQLDERGNRVANALLGLGVGENERIAYLDLNHPEFFEVMLGAARIGAAIAPLNYRLTPTEMGRIVHDARSTVLVVGPAFEAALPAIRAEAPGLTRVVRTGADFEQWVAAASDVDPGREASYDDVVLQLYTSGTTGLPKGVQLTNGNCSGLMDVADAWDVDETSVSLVAMPLFHIGGSGWANVALARGGTDVLVPVIDPAALIDTIEKAGITNAFLVPAVLQMMCAVSGAEDRDYSSLRSIAYGASPITTAALRRSLEVFGAPLFQVYGLTETTGAITELSSTDHDPGGPRQHLLRSAGRPYPWVEMKAVDPVTGLDCGPGEVGEIWTRSRQNSPGYWDKPAETAAAFDADGWLHTGDAGYLDDEGFVFLTDRIKDMIVSGAENVYPIEVESALSEHPDVADVAVIGVPDPRWGETVKAVVVRRPGSTLTAEELIAWARDRIAGFKRPRSVDFVEELPRNPSGKLLKRVLREPYWADEGRRIG</sequence>
<accession>A0A975SVK2</accession>
<dbReference type="AlphaFoldDB" id="A0A975SVK2"/>
<evidence type="ECO:0000256" key="2">
    <source>
        <dbReference type="ARBA" id="ARBA00022598"/>
    </source>
</evidence>
<dbReference type="RefSeq" id="WP_216937740.1">
    <property type="nucleotide sequence ID" value="NZ_CP077062.1"/>
</dbReference>
<dbReference type="GO" id="GO:0004467">
    <property type="term" value="F:long-chain fatty acid-CoA ligase activity"/>
    <property type="evidence" value="ECO:0007669"/>
    <property type="project" value="UniProtKB-EC"/>
</dbReference>
<proteinExistence type="inferred from homology"/>
<protein>
    <submittedName>
        <fullName evidence="5">Long-chain-fatty-acid--CoA ligase</fullName>
        <ecNumber evidence="5">6.2.1.3</ecNumber>
    </submittedName>
</protein>
<organism evidence="5 6">
    <name type="scientific">Nocardioides panacis</name>
    <dbReference type="NCBI Taxonomy" id="2849501"/>
    <lineage>
        <taxon>Bacteria</taxon>
        <taxon>Bacillati</taxon>
        <taxon>Actinomycetota</taxon>
        <taxon>Actinomycetes</taxon>
        <taxon>Propionibacteriales</taxon>
        <taxon>Nocardioidaceae</taxon>
        <taxon>Nocardioides</taxon>
    </lineage>
</organism>
<evidence type="ECO:0000313" key="5">
    <source>
        <dbReference type="EMBL" id="QWZ06656.1"/>
    </source>
</evidence>
<dbReference type="EMBL" id="CP077062">
    <property type="protein sequence ID" value="QWZ06656.1"/>
    <property type="molecule type" value="Genomic_DNA"/>
</dbReference>
<feature type="domain" description="AMP-dependent synthetase/ligase" evidence="3">
    <location>
        <begin position="12"/>
        <end position="370"/>
    </location>
</feature>
<dbReference type="NCBIfam" id="NF004837">
    <property type="entry name" value="PRK06187.1"/>
    <property type="match status" value="1"/>
</dbReference>
<comment type="similarity">
    <text evidence="1">Belongs to the ATP-dependent AMP-binding enzyme family.</text>
</comment>
<dbReference type="Proteomes" id="UP000683575">
    <property type="component" value="Chromosome"/>
</dbReference>
<dbReference type="PANTHER" id="PTHR43201:SF5">
    <property type="entry name" value="MEDIUM-CHAIN ACYL-COA LIGASE ACSF2, MITOCHONDRIAL"/>
    <property type="match status" value="1"/>
</dbReference>
<keyword evidence="2 5" id="KW-0436">Ligase</keyword>
<dbReference type="GO" id="GO:0031956">
    <property type="term" value="F:medium-chain fatty acid-CoA ligase activity"/>
    <property type="evidence" value="ECO:0007669"/>
    <property type="project" value="TreeGrafter"/>
</dbReference>
<feature type="domain" description="AMP-binding enzyme C-terminal" evidence="4">
    <location>
        <begin position="421"/>
        <end position="496"/>
    </location>
</feature>
<dbReference type="InterPro" id="IPR025110">
    <property type="entry name" value="AMP-bd_C"/>
</dbReference>
<evidence type="ECO:0000313" key="6">
    <source>
        <dbReference type="Proteomes" id="UP000683575"/>
    </source>
</evidence>
<dbReference type="Pfam" id="PF13193">
    <property type="entry name" value="AMP-binding_C"/>
    <property type="match status" value="1"/>
</dbReference>
<dbReference type="Pfam" id="PF00501">
    <property type="entry name" value="AMP-binding"/>
    <property type="match status" value="1"/>
</dbReference>
<evidence type="ECO:0000259" key="3">
    <source>
        <dbReference type="Pfam" id="PF00501"/>
    </source>
</evidence>